<evidence type="ECO:0000256" key="6">
    <source>
        <dbReference type="SAM" id="MobiDB-lite"/>
    </source>
</evidence>
<dbReference type="EMBL" id="HBGU01055411">
    <property type="protein sequence ID" value="CAD9505220.1"/>
    <property type="molecule type" value="Transcribed_RNA"/>
</dbReference>
<evidence type="ECO:0000256" key="5">
    <source>
        <dbReference type="ARBA" id="ARBA00023242"/>
    </source>
</evidence>
<evidence type="ECO:0000313" key="8">
    <source>
        <dbReference type="EMBL" id="CAD9505220.1"/>
    </source>
</evidence>
<feature type="compositionally biased region" description="Low complexity" evidence="6">
    <location>
        <begin position="289"/>
        <end position="301"/>
    </location>
</feature>
<keyword evidence="2" id="KW-0479">Metal-binding</keyword>
<dbReference type="GO" id="GO:0005634">
    <property type="term" value="C:nucleus"/>
    <property type="evidence" value="ECO:0007669"/>
    <property type="project" value="UniProtKB-SubCell"/>
</dbReference>
<proteinExistence type="predicted"/>
<accession>A0A7S2I005</accession>
<feature type="region of interest" description="Disordered" evidence="6">
    <location>
        <begin position="219"/>
        <end position="252"/>
    </location>
</feature>
<name>A0A7S2I005_9EUKA</name>
<organism evidence="8">
    <name type="scientific">Haptolina brevifila</name>
    <dbReference type="NCBI Taxonomy" id="156173"/>
    <lineage>
        <taxon>Eukaryota</taxon>
        <taxon>Haptista</taxon>
        <taxon>Haptophyta</taxon>
        <taxon>Prymnesiophyceae</taxon>
        <taxon>Prymnesiales</taxon>
        <taxon>Prymnesiaceae</taxon>
        <taxon>Haptolina</taxon>
    </lineage>
</organism>
<dbReference type="Pfam" id="PF00645">
    <property type="entry name" value="zf-PARP"/>
    <property type="match status" value="1"/>
</dbReference>
<sequence length="342" mass="35827">MTATRLQAALDLLVYLNDKFALDGGAAPSYGGLLWCLGWRDRPSSSGAPSRRPTSVITKRVPAGELERRALLLASMVERRELASASVANSLAETDDVDAPAAVETIATTVTALSERWSVEYAKSNRSTCKGCGGKIDKHALRIGDAAGLLSGQYVQWRHLGCHRRDQSSLTHHSHLSGFDILSDADKIIVEAWFDNGSGGGTLNGERDVDEQVPGSGCIPVPPPANRSTLHKVPPAKRARTKGPKSTDGGDIGEMVHFLNHNSAAALTPPSSAAAASITATASSSAAAATATGAPSHTAAPQNTQPTRQMPGTCPTCGQDLSDRGPLRTVRHLQKCAAACRV</sequence>
<feature type="domain" description="PARP-type" evidence="7">
    <location>
        <begin position="117"/>
        <end position="187"/>
    </location>
</feature>
<reference evidence="8" key="1">
    <citation type="submission" date="2021-01" db="EMBL/GenBank/DDBJ databases">
        <authorList>
            <person name="Corre E."/>
            <person name="Pelletier E."/>
            <person name="Niang G."/>
            <person name="Scheremetjew M."/>
            <person name="Finn R."/>
            <person name="Kale V."/>
            <person name="Holt S."/>
            <person name="Cochrane G."/>
            <person name="Meng A."/>
            <person name="Brown T."/>
            <person name="Cohen L."/>
        </authorList>
    </citation>
    <scope>NUCLEOTIDE SEQUENCE</scope>
    <source>
        <strain evidence="8">UTEX LB 985</strain>
    </source>
</reference>
<comment type="subcellular location">
    <subcellularLocation>
        <location evidence="1">Nucleus</location>
    </subcellularLocation>
</comment>
<protein>
    <recommendedName>
        <fullName evidence="7">PARP-type domain-containing protein</fullName>
    </recommendedName>
</protein>
<dbReference type="SUPFAM" id="SSF57716">
    <property type="entry name" value="Glucocorticoid receptor-like (DNA-binding domain)"/>
    <property type="match status" value="1"/>
</dbReference>
<evidence type="ECO:0000259" key="7">
    <source>
        <dbReference type="PROSITE" id="PS50064"/>
    </source>
</evidence>
<evidence type="ECO:0000256" key="3">
    <source>
        <dbReference type="ARBA" id="ARBA00022771"/>
    </source>
</evidence>
<keyword evidence="3" id="KW-0863">Zinc-finger</keyword>
<gene>
    <name evidence="8" type="ORF">CBRE1094_LOCUS30267</name>
</gene>
<feature type="compositionally biased region" description="Basic residues" evidence="6">
    <location>
        <begin position="234"/>
        <end position="243"/>
    </location>
</feature>
<keyword evidence="4" id="KW-0862">Zinc</keyword>
<dbReference type="GO" id="GO:0003677">
    <property type="term" value="F:DNA binding"/>
    <property type="evidence" value="ECO:0007669"/>
    <property type="project" value="InterPro"/>
</dbReference>
<dbReference type="Gene3D" id="1.10.579.10">
    <property type="entry name" value="DNA Cyclobutane Dipyrimidine Photolyase, subunit A, domain 3"/>
    <property type="match status" value="1"/>
</dbReference>
<keyword evidence="5" id="KW-0539">Nucleus</keyword>
<dbReference type="InterPro" id="IPR036957">
    <property type="entry name" value="Znf_PARP_sf"/>
</dbReference>
<dbReference type="SMART" id="SM01336">
    <property type="entry name" value="zf-PARP"/>
    <property type="match status" value="1"/>
</dbReference>
<dbReference type="GO" id="GO:0008270">
    <property type="term" value="F:zinc ion binding"/>
    <property type="evidence" value="ECO:0007669"/>
    <property type="project" value="UniProtKB-KW"/>
</dbReference>
<evidence type="ECO:0000256" key="2">
    <source>
        <dbReference type="ARBA" id="ARBA00022723"/>
    </source>
</evidence>
<dbReference type="Gene3D" id="3.30.1740.10">
    <property type="entry name" value="Zinc finger, PARP-type"/>
    <property type="match status" value="1"/>
</dbReference>
<feature type="region of interest" description="Disordered" evidence="6">
    <location>
        <begin position="289"/>
        <end position="324"/>
    </location>
</feature>
<evidence type="ECO:0000256" key="4">
    <source>
        <dbReference type="ARBA" id="ARBA00022833"/>
    </source>
</evidence>
<dbReference type="InterPro" id="IPR001510">
    <property type="entry name" value="Znf_PARP"/>
</dbReference>
<evidence type="ECO:0000256" key="1">
    <source>
        <dbReference type="ARBA" id="ARBA00004123"/>
    </source>
</evidence>
<dbReference type="PROSITE" id="PS50064">
    <property type="entry name" value="ZF_PARP_2"/>
    <property type="match status" value="1"/>
</dbReference>
<dbReference type="AlphaFoldDB" id="A0A7S2I005"/>